<gene>
    <name evidence="2" type="ORF">SPDO_25570</name>
</gene>
<dbReference type="InterPro" id="IPR016181">
    <property type="entry name" value="Acyl_CoA_acyltransferase"/>
</dbReference>
<reference evidence="2 3" key="1">
    <citation type="submission" date="2017-03" db="EMBL/GenBank/DDBJ databases">
        <title>Genome sequence of Sphingomonas dokdonensis DSM 21029.</title>
        <authorList>
            <person name="Poehlein A."/>
            <person name="Wuebbeler J.H."/>
            <person name="Steinbuechel A."/>
            <person name="Daniel R."/>
        </authorList>
    </citation>
    <scope>NUCLEOTIDE SEQUENCE [LARGE SCALE GENOMIC DNA]</scope>
    <source>
        <strain evidence="2 3">DSM 21029</strain>
    </source>
</reference>
<dbReference type="InterPro" id="IPR051531">
    <property type="entry name" value="N-acetyltransferase"/>
</dbReference>
<dbReference type="Gene3D" id="3.40.630.30">
    <property type="match status" value="1"/>
</dbReference>
<dbReference type="InterPro" id="IPR000182">
    <property type="entry name" value="GNAT_dom"/>
</dbReference>
<protein>
    <recommendedName>
        <fullName evidence="1">N-acetyltransferase domain-containing protein</fullName>
    </recommendedName>
</protein>
<dbReference type="Pfam" id="PF13302">
    <property type="entry name" value="Acetyltransf_3"/>
    <property type="match status" value="1"/>
</dbReference>
<evidence type="ECO:0000313" key="2">
    <source>
        <dbReference type="EMBL" id="OWK28724.1"/>
    </source>
</evidence>
<dbReference type="AlphaFoldDB" id="A0A245ZG71"/>
<evidence type="ECO:0000313" key="3">
    <source>
        <dbReference type="Proteomes" id="UP000197290"/>
    </source>
</evidence>
<comment type="caution">
    <text evidence="2">The sequence shown here is derived from an EMBL/GenBank/DDBJ whole genome shotgun (WGS) entry which is preliminary data.</text>
</comment>
<dbReference type="EMBL" id="NBBI01000005">
    <property type="protein sequence ID" value="OWK28724.1"/>
    <property type="molecule type" value="Genomic_DNA"/>
</dbReference>
<keyword evidence="3" id="KW-1185">Reference proteome</keyword>
<dbReference type="RefSeq" id="WP_211280083.1">
    <property type="nucleotide sequence ID" value="NZ_NBBI01000005.1"/>
</dbReference>
<accession>A0A245ZG71</accession>
<dbReference type="GO" id="GO:0016747">
    <property type="term" value="F:acyltransferase activity, transferring groups other than amino-acyl groups"/>
    <property type="evidence" value="ECO:0007669"/>
    <property type="project" value="InterPro"/>
</dbReference>
<proteinExistence type="predicted"/>
<name>A0A245ZG71_9SPHN</name>
<dbReference type="PROSITE" id="PS51186">
    <property type="entry name" value="GNAT"/>
    <property type="match status" value="1"/>
</dbReference>
<dbReference type="Proteomes" id="UP000197290">
    <property type="component" value="Unassembled WGS sequence"/>
</dbReference>
<sequence>MFARTKRLTLRPGWPEDASLLAETIAHEAVATNLARVPWPYTIEDASAFLAVPRGATDARFLIMAHDGACPRLIGGIGLDGAAGGIAQLGYWLTPAAWGRGYATEAGRAVLDMARHALPLRRIEARHHLDNPASGRVLRKLGFREIRREPSFSLARGHHVGSAVLALDLAMGEDADAATDRMPIAA</sequence>
<dbReference type="PANTHER" id="PTHR43792">
    <property type="entry name" value="GNAT FAMILY, PUTATIVE (AFU_ORTHOLOGUE AFUA_3G00765)-RELATED-RELATED"/>
    <property type="match status" value="1"/>
</dbReference>
<evidence type="ECO:0000259" key="1">
    <source>
        <dbReference type="PROSITE" id="PS51186"/>
    </source>
</evidence>
<feature type="domain" description="N-acetyltransferase" evidence="1">
    <location>
        <begin position="8"/>
        <end position="170"/>
    </location>
</feature>
<organism evidence="2 3">
    <name type="scientific">Sphingomonas dokdonensis</name>
    <dbReference type="NCBI Taxonomy" id="344880"/>
    <lineage>
        <taxon>Bacteria</taxon>
        <taxon>Pseudomonadati</taxon>
        <taxon>Pseudomonadota</taxon>
        <taxon>Alphaproteobacteria</taxon>
        <taxon>Sphingomonadales</taxon>
        <taxon>Sphingomonadaceae</taxon>
        <taxon>Sphingomonas</taxon>
    </lineage>
</organism>
<dbReference type="SUPFAM" id="SSF55729">
    <property type="entry name" value="Acyl-CoA N-acyltransferases (Nat)"/>
    <property type="match status" value="1"/>
</dbReference>
<dbReference type="PANTHER" id="PTHR43792:SF1">
    <property type="entry name" value="N-ACETYLTRANSFERASE DOMAIN-CONTAINING PROTEIN"/>
    <property type="match status" value="1"/>
</dbReference>